<gene>
    <name evidence="7" type="ORF">P167DRAFT_557543</name>
</gene>
<dbReference type="InterPro" id="IPR048884">
    <property type="entry name" value="Nup120_helical"/>
</dbReference>
<evidence type="ECO:0000256" key="2">
    <source>
        <dbReference type="ARBA" id="ARBA00022448"/>
    </source>
</evidence>
<dbReference type="Pfam" id="PF23300">
    <property type="entry name" value="HEAT_Nup120"/>
    <property type="match status" value="1"/>
</dbReference>
<dbReference type="PANTHER" id="PTHR21286:SF0">
    <property type="entry name" value="NUCLEAR PORE COMPLEX PROTEIN NUP160"/>
    <property type="match status" value="1"/>
</dbReference>
<accession>A0A3N4L0C4</accession>
<keyword evidence="2" id="KW-0813">Transport</keyword>
<evidence type="ECO:0000259" key="6">
    <source>
        <dbReference type="Pfam" id="PF23300"/>
    </source>
</evidence>
<dbReference type="AlphaFoldDB" id="A0A3N4L0C4"/>
<organism evidence="7 8">
    <name type="scientific">Morchella conica CCBAS932</name>
    <dbReference type="NCBI Taxonomy" id="1392247"/>
    <lineage>
        <taxon>Eukaryota</taxon>
        <taxon>Fungi</taxon>
        <taxon>Dikarya</taxon>
        <taxon>Ascomycota</taxon>
        <taxon>Pezizomycotina</taxon>
        <taxon>Pezizomycetes</taxon>
        <taxon>Pezizales</taxon>
        <taxon>Morchellaceae</taxon>
        <taxon>Morchella</taxon>
    </lineage>
</organism>
<name>A0A3N4L0C4_9PEZI</name>
<comment type="subcellular location">
    <subcellularLocation>
        <location evidence="1">Nucleus</location>
    </subcellularLocation>
</comment>
<evidence type="ECO:0000313" key="8">
    <source>
        <dbReference type="Proteomes" id="UP000277580"/>
    </source>
</evidence>
<evidence type="ECO:0000259" key="5">
    <source>
        <dbReference type="Pfam" id="PF21486"/>
    </source>
</evidence>
<dbReference type="Pfam" id="PF11715">
    <property type="entry name" value="Beta-prop_Nup120_160"/>
    <property type="match status" value="1"/>
</dbReference>
<feature type="domain" description="Nucleoporin Nup120/160 beta-propeller" evidence="4">
    <location>
        <begin position="82"/>
        <end position="605"/>
    </location>
</feature>
<evidence type="ECO:0000256" key="1">
    <source>
        <dbReference type="ARBA" id="ARBA00004123"/>
    </source>
</evidence>
<sequence>MTDLTPCFLYKETRINLDWDDAYRLTANIFLPGHHGGPSKRSSQHSAELIKTPEGKPDTLFSHRFLATAASVHYRPVERYPRCIMWRVLENAQVLSVTSVDFTKPNDIRGEFATTFRFYFPEPIRQNCVGFTDNPDRDELVIYALTTGNVIYTLNLSSEFLLKNLVVKKGSKDSDYCRTYSPNSFIIHSPHFLMAIDHQSLLVSLQDGTLLKLEKSHLFPDEPDTSISKYFEKTFSEGSYLSLLKSKMPFLGRTGHLRYGNDSVSFSAVISSAVYTPRQSHDSMMIDSHQEANALLFTVSVNHTLKIWALNKGHLLHAVDLLNEEPPTSNHTIKTLLDPAPSQLLTIIDVSLQDDHMCYLVSFSSATTGKFKFWAVLRDEYGQFEGLADLYPTSEFCADPPTANSVWIISEFRITAASPTDPSLFNLWVLWKSNTTFKVQNLQFKMEAIPMYWNKWTSATPDSLHVSPGRTPSEVTSEDITDYWIDWLFFPGRFTDHVLRTALAVYEDYYSVPANNDDENDPIKARVAKLIPAQVELQKMVDGSPDYDKYRHELGLQWIRYCRLCTELDKQRSEALSLVADPVSGFVWTVNADGITALRECTESEVILHNYGTHAGNLQLLSERTPKRLGASLQGEELSDVLRLIQAATDLKYDLMDRAYDNCVWRLQKEVLEDALFSYGDRMDSLYHNCIADELSPSTIDKIENAFAAMNDPQNAFSSILSSLFHSDTYTGTTKLTTFGGTVLVTGSQEVINVNHNLLFSLVFLLVLISVPEESSIRIAEPQRLFTQLLDYVREYEVLDWVSRTPLLIPDKRLSTEEELSKGLAKLNIEPEITATMKKRRASVLQWLLGENYGPPALGLGRGGNLALSECVRQFLTTLELGTHGNGFSTISSALLAIDAVGTAVEFIKYLPSTCWGNYVAGRIHLRDGNVEAAALGFRRSACGLAKANPTYYSAVKSLLTEIELESSLGKGLPPYYLHIASLFEEAKAPAYVAEFCQAALVALDDAQNLDLKSEILLKLFQSNLQISLYDQAYLALTQYTNGPLQRTALRELVGSMVEAGQGSKLCSYPFVGLQDEVDEALVYKCSSIIDVTTGPPFHKVLYAWRVQRGDYRGAAAILHERLQRIQTASVGSADPGSRSVSDGFLVLLNAMSCVGEEQAWILSTKRVEDGQGSSAKRTRVGNEVSSAAVKRTVVTVEDVRKAYQIEVERVGLLLNGGFFV</sequence>
<dbReference type="EMBL" id="ML119115">
    <property type="protein sequence ID" value="RPB14962.1"/>
    <property type="molecule type" value="Genomic_DNA"/>
</dbReference>
<evidence type="ECO:0000256" key="3">
    <source>
        <dbReference type="ARBA" id="ARBA00023242"/>
    </source>
</evidence>
<feature type="domain" description="Nucleoporin nup120-like HEAT repeat" evidence="6">
    <location>
        <begin position="892"/>
        <end position="1059"/>
    </location>
</feature>
<evidence type="ECO:0000313" key="7">
    <source>
        <dbReference type="EMBL" id="RPB14962.1"/>
    </source>
</evidence>
<dbReference type="InterPro" id="IPR021717">
    <property type="entry name" value="Nucleoporin_Nup160"/>
</dbReference>
<dbReference type="InterPro" id="IPR056548">
    <property type="entry name" value="HEAT_Nup120"/>
</dbReference>
<evidence type="ECO:0000259" key="4">
    <source>
        <dbReference type="Pfam" id="PF11715"/>
    </source>
</evidence>
<proteinExistence type="predicted"/>
<dbReference type="InterPro" id="IPR059141">
    <property type="entry name" value="Beta-prop_Nup120_160"/>
</dbReference>
<dbReference type="GO" id="GO:0005643">
    <property type="term" value="C:nuclear pore"/>
    <property type="evidence" value="ECO:0007669"/>
    <property type="project" value="TreeGrafter"/>
</dbReference>
<dbReference type="Pfam" id="PF21486">
    <property type="entry name" value="NUP120_helical"/>
    <property type="match status" value="1"/>
</dbReference>
<keyword evidence="3" id="KW-0539">Nucleus</keyword>
<reference evidence="7 8" key="1">
    <citation type="journal article" date="2018" name="Nat. Ecol. Evol.">
        <title>Pezizomycetes genomes reveal the molecular basis of ectomycorrhizal truffle lifestyle.</title>
        <authorList>
            <person name="Murat C."/>
            <person name="Payen T."/>
            <person name="Noel B."/>
            <person name="Kuo A."/>
            <person name="Morin E."/>
            <person name="Chen J."/>
            <person name="Kohler A."/>
            <person name="Krizsan K."/>
            <person name="Balestrini R."/>
            <person name="Da Silva C."/>
            <person name="Montanini B."/>
            <person name="Hainaut M."/>
            <person name="Levati E."/>
            <person name="Barry K.W."/>
            <person name="Belfiori B."/>
            <person name="Cichocki N."/>
            <person name="Clum A."/>
            <person name="Dockter R.B."/>
            <person name="Fauchery L."/>
            <person name="Guy J."/>
            <person name="Iotti M."/>
            <person name="Le Tacon F."/>
            <person name="Lindquist E.A."/>
            <person name="Lipzen A."/>
            <person name="Malagnac F."/>
            <person name="Mello A."/>
            <person name="Molinier V."/>
            <person name="Miyauchi S."/>
            <person name="Poulain J."/>
            <person name="Riccioni C."/>
            <person name="Rubini A."/>
            <person name="Sitrit Y."/>
            <person name="Splivallo R."/>
            <person name="Traeger S."/>
            <person name="Wang M."/>
            <person name="Zifcakova L."/>
            <person name="Wipf D."/>
            <person name="Zambonelli A."/>
            <person name="Paolocci F."/>
            <person name="Nowrousian M."/>
            <person name="Ottonello S."/>
            <person name="Baldrian P."/>
            <person name="Spatafora J.W."/>
            <person name="Henrissat B."/>
            <person name="Nagy L.G."/>
            <person name="Aury J.M."/>
            <person name="Wincker P."/>
            <person name="Grigoriev I.V."/>
            <person name="Bonfante P."/>
            <person name="Martin F.M."/>
        </authorList>
    </citation>
    <scope>NUCLEOTIDE SEQUENCE [LARGE SCALE GENOMIC DNA]</scope>
    <source>
        <strain evidence="7 8">CCBAS932</strain>
    </source>
</reference>
<feature type="domain" description="Nucleoporin Nup120 helical" evidence="5">
    <location>
        <begin position="667"/>
        <end position="789"/>
    </location>
</feature>
<dbReference type="OrthoDB" id="67716at2759"/>
<dbReference type="STRING" id="1392247.A0A3N4L0C4"/>
<protein>
    <recommendedName>
        <fullName evidence="9">Nucleoporin Nup120/160-domain-containing protein</fullName>
    </recommendedName>
</protein>
<dbReference type="Proteomes" id="UP000277580">
    <property type="component" value="Unassembled WGS sequence"/>
</dbReference>
<evidence type="ECO:0008006" key="9">
    <source>
        <dbReference type="Google" id="ProtNLM"/>
    </source>
</evidence>
<dbReference type="InParanoid" id="A0A3N4L0C4"/>
<keyword evidence="8" id="KW-1185">Reference proteome</keyword>
<dbReference type="GO" id="GO:0017056">
    <property type="term" value="F:structural constituent of nuclear pore"/>
    <property type="evidence" value="ECO:0007669"/>
    <property type="project" value="TreeGrafter"/>
</dbReference>
<dbReference type="PANTHER" id="PTHR21286">
    <property type="entry name" value="NUCLEAR PORE COMPLEX PROTEIN NUP160"/>
    <property type="match status" value="1"/>
</dbReference>